<evidence type="ECO:0000259" key="1">
    <source>
        <dbReference type="Pfam" id="PF20880"/>
    </source>
</evidence>
<dbReference type="Proteomes" id="UP000308874">
    <property type="component" value="Segment"/>
</dbReference>
<evidence type="ECO:0000313" key="2">
    <source>
        <dbReference type="EMBL" id="QBJ03508.1"/>
    </source>
</evidence>
<reference evidence="2 3" key="1">
    <citation type="submission" date="2019-02" db="EMBL/GenBank/DDBJ databases">
        <title>Isolation of virulent Lactobacillus brevis phages.</title>
        <authorList>
            <person name="Feyereisen M."/>
            <person name="Mahony J."/>
            <person name="O'Sullivan T."/>
            <person name="van Sinderen D."/>
        </authorList>
    </citation>
    <scope>NUCLEOTIDE SEQUENCE [LARGE SCALE GENOMIC DNA]</scope>
</reference>
<feature type="domain" description="Gp67 N-terminal" evidence="1">
    <location>
        <begin position="20"/>
        <end position="80"/>
    </location>
</feature>
<proteinExistence type="predicted"/>
<keyword evidence="3" id="KW-1185">Reference proteome</keyword>
<evidence type="ECO:0000313" key="3">
    <source>
        <dbReference type="Proteomes" id="UP000308874"/>
    </source>
</evidence>
<name>A0A4Y5FGC5_9CAUD</name>
<accession>A0A4Y5FGC5</accession>
<organism evidence="2 3">
    <name type="scientific">Lactobacillus phage 521B</name>
    <dbReference type="NCBI Taxonomy" id="2510942"/>
    <lineage>
        <taxon>Viruses</taxon>
        <taxon>Duplodnaviria</taxon>
        <taxon>Heunggongvirae</taxon>
        <taxon>Uroviricota</taxon>
        <taxon>Caudoviricetes</taxon>
        <taxon>Herelleviridae</taxon>
        <taxon>Tybeckvirus</taxon>
        <taxon>Tybeckvirus tv521B</taxon>
    </lineage>
</organism>
<gene>
    <name evidence="2" type="ORF">B521_0158</name>
</gene>
<dbReference type="Pfam" id="PF20880">
    <property type="entry name" value="G1_gp67_N"/>
    <property type="match status" value="1"/>
</dbReference>
<dbReference type="InterPro" id="IPR049102">
    <property type="entry name" value="Gp67_N"/>
</dbReference>
<dbReference type="EMBL" id="MK504443">
    <property type="protein sequence ID" value="QBJ03508.1"/>
    <property type="molecule type" value="Genomic_DNA"/>
</dbReference>
<protein>
    <recommendedName>
        <fullName evidence="1">Gp67 N-terminal domain-containing protein</fullName>
    </recommendedName>
</protein>
<sequence>MRTIFDEKIGKVYIGRLYVLNKYNSKEKMIPFNIDSLIKWYPFNSNYSYYYSDVHGVTYLSKDSRLSKFDSYGISKVGRQEDSGILLQDGLNLECEQVEKDNYALCDEINNLGYASFINASDDLDCIEDQIKDTLDGITKLSVDITKKYEQKHHVNPDVINNYFGISLGDSTQEDDYNYFLLGCSYSMLKLKRDILKNR</sequence>